<reference evidence="3 4" key="1">
    <citation type="journal article" date="2012" name="Nat. Genet.">
        <title>Plasmodium cynomolgi genome sequences provide insight into Plasmodium vivax and the monkey malaria clade.</title>
        <authorList>
            <person name="Tachibana S."/>
            <person name="Sullivan S.A."/>
            <person name="Kawai S."/>
            <person name="Nakamura S."/>
            <person name="Kim H.R."/>
            <person name="Goto N."/>
            <person name="Arisue N."/>
            <person name="Palacpac N.M.Q."/>
            <person name="Honma H."/>
            <person name="Yagi M."/>
            <person name="Tougan T."/>
            <person name="Katakai Y."/>
            <person name="Kaneko O."/>
            <person name="Mita T."/>
            <person name="Kita K."/>
            <person name="Yasutomi Y."/>
            <person name="Sutton P.L."/>
            <person name="Shakhbatyan R."/>
            <person name="Horii T."/>
            <person name="Yasunaga T."/>
            <person name="Barnwell J.W."/>
            <person name="Escalante A.A."/>
            <person name="Carlton J.M."/>
            <person name="Tanabe K."/>
        </authorList>
    </citation>
    <scope>NUCLEOTIDE SEQUENCE [LARGE SCALE GENOMIC DNA]</scope>
    <source>
        <strain evidence="3 4">B</strain>
    </source>
</reference>
<organism evidence="3 4">
    <name type="scientific">Plasmodium cynomolgi (strain B)</name>
    <dbReference type="NCBI Taxonomy" id="1120755"/>
    <lineage>
        <taxon>Eukaryota</taxon>
        <taxon>Sar</taxon>
        <taxon>Alveolata</taxon>
        <taxon>Apicomplexa</taxon>
        <taxon>Aconoidasida</taxon>
        <taxon>Haemosporida</taxon>
        <taxon>Plasmodiidae</taxon>
        <taxon>Plasmodium</taxon>
        <taxon>Plasmodium (Plasmodium)</taxon>
    </lineage>
</organism>
<dbReference type="InterPro" id="IPR024288">
    <property type="entry name" value="SICA_C"/>
</dbReference>
<feature type="compositionally biased region" description="Basic and acidic residues" evidence="1">
    <location>
        <begin position="163"/>
        <end position="191"/>
    </location>
</feature>
<dbReference type="OrthoDB" id="376328at2759"/>
<evidence type="ECO:0000256" key="1">
    <source>
        <dbReference type="SAM" id="MobiDB-lite"/>
    </source>
</evidence>
<dbReference type="VEuPathDB" id="PlasmoDB:PCYB_001410"/>
<feature type="region of interest" description="Disordered" evidence="1">
    <location>
        <begin position="138"/>
        <end position="218"/>
    </location>
</feature>
<dbReference type="GeneID" id="14695935"/>
<evidence type="ECO:0000313" key="3">
    <source>
        <dbReference type="EMBL" id="GAB69393.1"/>
    </source>
</evidence>
<protein>
    <recommendedName>
        <fullName evidence="2">Schizont-infected cell agglutination C-terminal domain-containing protein</fullName>
    </recommendedName>
</protein>
<gene>
    <name evidence="3" type="ORF">PCYB_001410</name>
</gene>
<dbReference type="Proteomes" id="UP000006319">
    <property type="component" value="Unassembled WGS sequence"/>
</dbReference>
<dbReference type="AlphaFoldDB" id="K6UND7"/>
<proteinExistence type="predicted"/>
<dbReference type="RefSeq" id="XP_004227611.1">
    <property type="nucleotide sequence ID" value="XM_004227563.1"/>
</dbReference>
<dbReference type="Pfam" id="PF12879">
    <property type="entry name" value="SICA_C"/>
    <property type="match status" value="1"/>
</dbReference>
<sequence length="218" mass="25534">MASHIQHLDHIITMRYRFGRNTNNRGNSNSRQQRNRFKATNQNIIEHIQHDEQAVPPTPDTSHGYTMTRKRPPRSTPKERRSRGAGSKGTVHRKTIIDIYLEFVDESQHGIWELHKNDFIQILVQEFAQEFTQHEFMQGERESMENQQESMDGKQAFPNDEQELMKDERVQDGRTDEFEQEKCTQDEEVRGLELTQNHVSTDSRSTNGGTINPEEVEK</sequence>
<dbReference type="KEGG" id="pcy:PCYB_001410"/>
<name>K6UND7_PLACD</name>
<feature type="region of interest" description="Disordered" evidence="1">
    <location>
        <begin position="47"/>
        <end position="91"/>
    </location>
</feature>
<dbReference type="PhylomeDB" id="K6UND7"/>
<feature type="domain" description="Schizont-infected cell agglutination C-terminal" evidence="2">
    <location>
        <begin position="60"/>
        <end position="140"/>
    </location>
</feature>
<dbReference type="EMBL" id="DF157122">
    <property type="protein sequence ID" value="GAB69393.1"/>
    <property type="molecule type" value="Genomic_DNA"/>
</dbReference>
<keyword evidence="4" id="KW-1185">Reference proteome</keyword>
<accession>K6UND7</accession>
<evidence type="ECO:0000259" key="2">
    <source>
        <dbReference type="Pfam" id="PF12879"/>
    </source>
</evidence>
<evidence type="ECO:0000313" key="4">
    <source>
        <dbReference type="Proteomes" id="UP000006319"/>
    </source>
</evidence>
<feature type="compositionally biased region" description="Polar residues" evidence="1">
    <location>
        <begin position="194"/>
        <end position="210"/>
    </location>
</feature>